<feature type="binding site" evidence="11">
    <location>
        <position position="126"/>
    </location>
    <ligand>
        <name>NAD(+)</name>
        <dbReference type="ChEBI" id="CHEBI:57540"/>
    </ligand>
</feature>
<feature type="binding site" evidence="11">
    <location>
        <begin position="95"/>
        <end position="99"/>
    </location>
    <ligand>
        <name>NAD(+)</name>
        <dbReference type="ChEBI" id="CHEBI:57540"/>
    </ligand>
</feature>
<feature type="binding site" evidence="9">
    <location>
        <position position="272"/>
    </location>
    <ligand>
        <name>glycerol</name>
        <dbReference type="ChEBI" id="CHEBI:17754"/>
    </ligand>
</feature>
<keyword evidence="9" id="KW-0862">Zinc</keyword>
<feature type="domain" description="Alcohol dehydrogenase iron-type/glycerol dehydrogenase GldA" evidence="12">
    <location>
        <begin position="8"/>
        <end position="154"/>
    </location>
</feature>
<dbReference type="GO" id="GO:0046872">
    <property type="term" value="F:metal ion binding"/>
    <property type="evidence" value="ECO:0007669"/>
    <property type="project" value="UniProtKB-KW"/>
</dbReference>
<feature type="binding site" evidence="11">
    <location>
        <position position="38"/>
    </location>
    <ligand>
        <name>NAD(+)</name>
        <dbReference type="ChEBI" id="CHEBI:57540"/>
    </ligand>
</feature>
<dbReference type="InterPro" id="IPR016205">
    <property type="entry name" value="Glycerol_DH"/>
</dbReference>
<dbReference type="PROSITE" id="PS00060">
    <property type="entry name" value="ADH_IRON_2"/>
    <property type="match status" value="1"/>
</dbReference>
<dbReference type="AlphaFoldDB" id="A0A378XJ42"/>
<dbReference type="Proteomes" id="UP000254603">
    <property type="component" value="Unassembled WGS sequence"/>
</dbReference>
<feature type="binding site" evidence="9">
    <location>
        <position position="255"/>
    </location>
    <ligand>
        <name>glycerol</name>
        <dbReference type="ChEBI" id="CHEBI:17754"/>
    </ligand>
</feature>
<dbReference type="Pfam" id="PF00465">
    <property type="entry name" value="Fe-ADH"/>
    <property type="match status" value="1"/>
</dbReference>
<dbReference type="Gene3D" id="1.20.1090.10">
    <property type="entry name" value="Dehydroquinate synthase-like - alpha domain"/>
    <property type="match status" value="1"/>
</dbReference>
<evidence type="ECO:0000259" key="12">
    <source>
        <dbReference type="Pfam" id="PF00465"/>
    </source>
</evidence>
<keyword evidence="4 11" id="KW-0520">NAD</keyword>
<dbReference type="PROSITE" id="PS00913">
    <property type="entry name" value="ADH_IRON_1"/>
    <property type="match status" value="1"/>
</dbReference>
<evidence type="ECO:0000313" key="15">
    <source>
        <dbReference type="Proteomes" id="UP000254603"/>
    </source>
</evidence>
<reference evidence="14 15" key="1">
    <citation type="submission" date="2018-06" db="EMBL/GenBank/DDBJ databases">
        <authorList>
            <consortium name="Pathogen Informatics"/>
            <person name="Doyle S."/>
        </authorList>
    </citation>
    <scope>NUCLEOTIDE SEQUENCE [LARGE SCALE GENOMIC DNA]</scope>
    <source>
        <strain evidence="14 15">NCTC11997</strain>
    </source>
</reference>
<protein>
    <recommendedName>
        <fullName evidence="7">Glycerol dehydrogenase</fullName>
        <ecNumber evidence="6">1.1.1.6</ecNumber>
    </recommendedName>
</protein>
<comment type="pathway">
    <text evidence="5">Polyol metabolism; glycerol fermentation; glycerone phosphate from glycerol (oxidative route): step 1/2.</text>
</comment>
<evidence type="ECO:0000313" key="13">
    <source>
        <dbReference type="EMBL" id="QPT39605.1"/>
    </source>
</evidence>
<accession>A0A378XJ42</accession>
<feature type="binding site" evidence="11">
    <location>
        <begin position="117"/>
        <end position="120"/>
    </location>
    <ligand>
        <name>NAD(+)</name>
        <dbReference type="ChEBI" id="CHEBI:57540"/>
    </ligand>
</feature>
<organism evidence="14 15">
    <name type="scientific">Oligella ureolytica</name>
    <dbReference type="NCBI Taxonomy" id="90244"/>
    <lineage>
        <taxon>Bacteria</taxon>
        <taxon>Pseudomonadati</taxon>
        <taxon>Pseudomonadota</taxon>
        <taxon>Betaproteobacteria</taxon>
        <taxon>Burkholderiales</taxon>
        <taxon>Alcaligenaceae</taxon>
        <taxon>Oligella</taxon>
    </lineage>
</organism>
<dbReference type="SUPFAM" id="SSF56796">
    <property type="entry name" value="Dehydroquinate synthase-like"/>
    <property type="match status" value="1"/>
</dbReference>
<dbReference type="GO" id="GO:0008888">
    <property type="term" value="F:glycerol dehydrogenase (NAD+) activity"/>
    <property type="evidence" value="ECO:0007669"/>
    <property type="project" value="UniProtKB-EC"/>
</dbReference>
<feature type="binding site" evidence="9">
    <location>
        <position position="172"/>
    </location>
    <ligand>
        <name>glycerol</name>
        <dbReference type="ChEBI" id="CHEBI:17754"/>
    </ligand>
</feature>
<dbReference type="PIRSF" id="PIRSF000112">
    <property type="entry name" value="Glycerol_dehydrogenase"/>
    <property type="match status" value="1"/>
</dbReference>
<dbReference type="EC" id="1.1.1.6" evidence="6"/>
<evidence type="ECO:0000256" key="4">
    <source>
        <dbReference type="ARBA" id="ARBA00023027"/>
    </source>
</evidence>
<feature type="binding site" evidence="11">
    <location>
        <position position="128"/>
    </location>
    <ligand>
        <name>NAD(+)</name>
        <dbReference type="ChEBI" id="CHEBI:57540"/>
    </ligand>
</feature>
<proteinExistence type="inferred from homology"/>
<evidence type="ECO:0000256" key="10">
    <source>
        <dbReference type="PIRSR" id="PIRSR000112-2"/>
    </source>
</evidence>
<evidence type="ECO:0000256" key="8">
    <source>
        <dbReference type="ARBA" id="ARBA00049006"/>
    </source>
</evidence>
<feature type="binding site" evidence="11">
    <location>
        <position position="132"/>
    </location>
    <ligand>
        <name>NAD(+)</name>
        <dbReference type="ChEBI" id="CHEBI:57540"/>
    </ligand>
</feature>
<dbReference type="EMBL" id="CP065725">
    <property type="protein sequence ID" value="QPT39605.1"/>
    <property type="molecule type" value="Genomic_DNA"/>
</dbReference>
<dbReference type="STRING" id="1122619.GCA_000373745_00735"/>
<dbReference type="RefSeq" id="WP_018573914.1">
    <property type="nucleotide sequence ID" value="NZ_CP065725.1"/>
</dbReference>
<evidence type="ECO:0000256" key="6">
    <source>
        <dbReference type="ARBA" id="ARBA00039147"/>
    </source>
</evidence>
<comment type="catalytic activity">
    <reaction evidence="8">
        <text>glycerol + NAD(+) = dihydroxyacetone + NADH + H(+)</text>
        <dbReference type="Rhea" id="RHEA:13769"/>
        <dbReference type="ChEBI" id="CHEBI:15378"/>
        <dbReference type="ChEBI" id="CHEBI:16016"/>
        <dbReference type="ChEBI" id="CHEBI:17754"/>
        <dbReference type="ChEBI" id="CHEBI:57540"/>
        <dbReference type="ChEBI" id="CHEBI:57945"/>
        <dbReference type="EC" id="1.1.1.6"/>
    </reaction>
</comment>
<name>A0A378XJ42_9BURK</name>
<dbReference type="InterPro" id="IPR018211">
    <property type="entry name" value="ADH_Fe_CS"/>
</dbReference>
<dbReference type="NCBIfam" id="NF006941">
    <property type="entry name" value="PRK09423.1"/>
    <property type="match status" value="1"/>
</dbReference>
<keyword evidence="3 14" id="KW-0560">Oxidoreductase</keyword>
<dbReference type="PANTHER" id="PTHR43616:SF5">
    <property type="entry name" value="GLYCEROL DEHYDROGENASE 1"/>
    <property type="match status" value="1"/>
</dbReference>
<sequence length="368" mass="39543">MTRIFIAPSKYIQGPGLLKKLEQYTANAGDGKPYLLVDSFIAETYKADIISSYEEKNVAYHFEAFGSESSQTEIQKHLDKIKEDSYSVIVGIGGGKTIDTAKAIAHHCNLPVYVAPTAASTDAPTSALSVIYTDEGEFDHYLFLKTNPSAVIVDEELIVNAPVRLFVAGMGDALATYYEADAHSRSHSTTMAGGLATQAALALTRLCLRVLLEDGLKASKAVEAKALTKAVSNVIEANTLLSGLGFESGGIAGAHAIHNGMTAIPELHDLLHGEKVAFGALTQMVLENRPLDEIDEIIGFCQDVGLPTSFEELGIPDVSREQLLEVAKIANSENDTMSSMGFKVSDEDIVAAMYSLDSLSKQGDWFDE</sequence>
<dbReference type="InterPro" id="IPR001670">
    <property type="entry name" value="ADH_Fe/GldA"/>
</dbReference>
<evidence type="ECO:0000313" key="14">
    <source>
        <dbReference type="EMBL" id="SUA56899.1"/>
    </source>
</evidence>
<evidence type="ECO:0000256" key="5">
    <source>
        <dbReference type="ARBA" id="ARBA00037918"/>
    </source>
</evidence>
<evidence type="ECO:0000256" key="2">
    <source>
        <dbReference type="ARBA" id="ARBA00022723"/>
    </source>
</evidence>
<comment type="similarity">
    <text evidence="1">Belongs to the iron-containing alcohol dehydrogenase family.</text>
</comment>
<dbReference type="PANTHER" id="PTHR43616">
    <property type="entry name" value="GLYCEROL DEHYDROGENASE"/>
    <property type="match status" value="1"/>
</dbReference>
<dbReference type="EMBL" id="UGSB01000001">
    <property type="protein sequence ID" value="SUA56899.1"/>
    <property type="molecule type" value="Genomic_DNA"/>
</dbReference>
<dbReference type="OrthoDB" id="5198708at2"/>
<evidence type="ECO:0000256" key="9">
    <source>
        <dbReference type="PIRSR" id="PIRSR000112-1"/>
    </source>
</evidence>
<keyword evidence="2 9" id="KW-0479">Metal-binding</keyword>
<evidence type="ECO:0000313" key="16">
    <source>
        <dbReference type="Proteomes" id="UP000594903"/>
    </source>
</evidence>
<dbReference type="Gene3D" id="3.40.50.1970">
    <property type="match status" value="1"/>
</dbReference>
<evidence type="ECO:0000256" key="1">
    <source>
        <dbReference type="ARBA" id="ARBA00007358"/>
    </source>
</evidence>
<reference evidence="13 16" key="2">
    <citation type="submission" date="2020-12" db="EMBL/GenBank/DDBJ databases">
        <title>FDA dAtabase for Regulatory Grade micrObial Sequences (FDA-ARGOS): Supporting development and validation of Infectious Disease Dx tests.</title>
        <authorList>
            <person name="Sproer C."/>
            <person name="Gronow S."/>
            <person name="Severitt S."/>
            <person name="Schroder I."/>
            <person name="Tallon L."/>
            <person name="Sadzewicz L."/>
            <person name="Zhao X."/>
            <person name="Boylan J."/>
            <person name="Ott S."/>
            <person name="Bowen H."/>
            <person name="Vavikolanu K."/>
            <person name="Mehta A."/>
            <person name="Aluvathingal J."/>
            <person name="Nadendla S."/>
            <person name="Lowell S."/>
            <person name="Myers T."/>
            <person name="Yan Y."/>
            <person name="Sichtig H."/>
        </authorList>
    </citation>
    <scope>NUCLEOTIDE SEQUENCE [LARGE SCALE GENOMIC DNA]</scope>
    <source>
        <strain evidence="13 16">FDAARGOS_872</strain>
    </source>
</reference>
<evidence type="ECO:0000256" key="7">
    <source>
        <dbReference type="ARBA" id="ARBA00040132"/>
    </source>
</evidence>
<evidence type="ECO:0000256" key="3">
    <source>
        <dbReference type="ARBA" id="ARBA00023002"/>
    </source>
</evidence>
<dbReference type="Proteomes" id="UP000594903">
    <property type="component" value="Chromosome"/>
</dbReference>
<gene>
    <name evidence="14" type="primary">dhaD</name>
    <name evidence="13" type="ORF">I6G29_10745</name>
    <name evidence="14" type="ORF">NCTC11997_02214</name>
</gene>
<evidence type="ECO:0000256" key="11">
    <source>
        <dbReference type="PIRSR" id="PIRSR000112-3"/>
    </source>
</evidence>
<keyword evidence="16" id="KW-1185">Reference proteome</keyword>
<comment type="cofactor">
    <cofactor evidence="9">
        <name>Zn(2+)</name>
        <dbReference type="ChEBI" id="CHEBI:29105"/>
    </cofactor>
    <text evidence="9">Binds 1 zinc ion per subunit.</text>
</comment>
<dbReference type="CDD" id="cd08170">
    <property type="entry name" value="GlyDH"/>
    <property type="match status" value="1"/>
</dbReference>
<feature type="binding site" evidence="10">
    <location>
        <position position="122"/>
    </location>
    <ligand>
        <name>glycerol</name>
        <dbReference type="ChEBI" id="CHEBI:17754"/>
    </ligand>
</feature>